<proteinExistence type="predicted"/>
<evidence type="ECO:0000313" key="2">
    <source>
        <dbReference type="EMBL" id="VDO80715.1"/>
    </source>
</evidence>
<reference evidence="2 3" key="1">
    <citation type="submission" date="2018-11" db="EMBL/GenBank/DDBJ databases">
        <authorList>
            <consortium name="Pathogen Informatics"/>
        </authorList>
    </citation>
    <scope>NUCLEOTIDE SEQUENCE [LARGE SCALE GENOMIC DNA]</scope>
</reference>
<protein>
    <submittedName>
        <fullName evidence="4">Bestrophin homolog</fullName>
    </submittedName>
</protein>
<organism evidence="3 4">
    <name type="scientific">Heligmosomoides polygyrus</name>
    <name type="common">Parasitic roundworm</name>
    <dbReference type="NCBI Taxonomy" id="6339"/>
    <lineage>
        <taxon>Eukaryota</taxon>
        <taxon>Metazoa</taxon>
        <taxon>Ecdysozoa</taxon>
        <taxon>Nematoda</taxon>
        <taxon>Chromadorea</taxon>
        <taxon>Rhabditida</taxon>
        <taxon>Rhabditina</taxon>
        <taxon>Rhabditomorpha</taxon>
        <taxon>Strongyloidea</taxon>
        <taxon>Heligmosomidae</taxon>
        <taxon>Heligmosomoides</taxon>
    </lineage>
</organism>
<gene>
    <name evidence="2" type="ORF">HPBE_LOCUS9441</name>
</gene>
<evidence type="ECO:0000313" key="3">
    <source>
        <dbReference type="Proteomes" id="UP000050761"/>
    </source>
</evidence>
<accession>A0A183FPB6</accession>
<dbReference type="Proteomes" id="UP000050761">
    <property type="component" value="Unassembled WGS sequence"/>
</dbReference>
<feature type="compositionally biased region" description="Basic and acidic residues" evidence="1">
    <location>
        <begin position="75"/>
        <end position="88"/>
    </location>
</feature>
<sequence length="88" mass="9771">MRDIAGMPFESERLLHDVGDTSSRSERLLSNVGGMSFELERPLRDIGDTSSYGLDTAWVAPRLNTDACYSTSRKGQTDEQTDGRTDNL</sequence>
<keyword evidence="3" id="KW-1185">Reference proteome</keyword>
<dbReference type="EMBL" id="UZAH01026439">
    <property type="protein sequence ID" value="VDO80715.1"/>
    <property type="molecule type" value="Genomic_DNA"/>
</dbReference>
<name>A0A183FPB6_HELPZ</name>
<dbReference type="AlphaFoldDB" id="A0A183FPB6"/>
<evidence type="ECO:0000256" key="1">
    <source>
        <dbReference type="SAM" id="MobiDB-lite"/>
    </source>
</evidence>
<reference evidence="4" key="2">
    <citation type="submission" date="2019-09" db="UniProtKB">
        <authorList>
            <consortium name="WormBaseParasite"/>
        </authorList>
    </citation>
    <scope>IDENTIFICATION</scope>
</reference>
<feature type="region of interest" description="Disordered" evidence="1">
    <location>
        <begin position="69"/>
        <end position="88"/>
    </location>
</feature>
<dbReference type="WBParaSite" id="HPBE_0000944001-mRNA-1">
    <property type="protein sequence ID" value="HPBE_0000944001-mRNA-1"/>
    <property type="gene ID" value="HPBE_0000944001"/>
</dbReference>
<evidence type="ECO:0000313" key="4">
    <source>
        <dbReference type="WBParaSite" id="HPBE_0000944001-mRNA-1"/>
    </source>
</evidence>
<accession>A0A3P8C7A7</accession>